<feature type="repeat" description="ANK" evidence="3">
    <location>
        <begin position="652"/>
        <end position="688"/>
    </location>
</feature>
<feature type="repeat" description="ANK" evidence="3">
    <location>
        <begin position="237"/>
        <end position="269"/>
    </location>
</feature>
<dbReference type="PRINTS" id="PR01415">
    <property type="entry name" value="ANKYRIN"/>
</dbReference>
<dbReference type="PANTHER" id="PTHR24193">
    <property type="entry name" value="ANKYRIN REPEAT PROTEIN"/>
    <property type="match status" value="1"/>
</dbReference>
<dbReference type="Pfam" id="PF00023">
    <property type="entry name" value="Ank"/>
    <property type="match status" value="1"/>
</dbReference>
<protein>
    <submittedName>
        <fullName evidence="4">Ankyrin repeat domain-containing protein</fullName>
    </submittedName>
</protein>
<keyword evidence="1" id="KW-0677">Repeat</keyword>
<dbReference type="PROSITE" id="PS50088">
    <property type="entry name" value="ANK_REPEAT"/>
    <property type="match status" value="13"/>
</dbReference>
<accession>A0AAJ6G7W2</accession>
<feature type="repeat" description="ANK" evidence="3">
    <location>
        <begin position="531"/>
        <end position="566"/>
    </location>
</feature>
<dbReference type="SUPFAM" id="SSF48403">
    <property type="entry name" value="Ankyrin repeat"/>
    <property type="match status" value="2"/>
</dbReference>
<evidence type="ECO:0000313" key="4">
    <source>
        <dbReference type="EMBL" id="WIH94812.1"/>
    </source>
</evidence>
<feature type="repeat" description="ANK" evidence="3">
    <location>
        <begin position="390"/>
        <end position="422"/>
    </location>
</feature>
<feature type="repeat" description="ANK" evidence="3">
    <location>
        <begin position="303"/>
        <end position="344"/>
    </location>
</feature>
<dbReference type="PANTHER" id="PTHR24193:SF121">
    <property type="entry name" value="ADA2A-CONTAINING COMPLEX COMPONENT 3, ISOFORM D"/>
    <property type="match status" value="1"/>
</dbReference>
<keyword evidence="2 3" id="KW-0040">ANK repeat</keyword>
<feature type="repeat" description="ANK" evidence="3">
    <location>
        <begin position="427"/>
        <end position="467"/>
    </location>
</feature>
<dbReference type="RefSeq" id="WP_284602763.1">
    <property type="nucleotide sequence ID" value="NZ_CP098752.1"/>
</dbReference>
<feature type="repeat" description="ANK" evidence="3">
    <location>
        <begin position="270"/>
        <end position="302"/>
    </location>
</feature>
<dbReference type="EMBL" id="CP098754">
    <property type="protein sequence ID" value="WIH94812.1"/>
    <property type="molecule type" value="Genomic_DNA"/>
</dbReference>
<evidence type="ECO:0000256" key="1">
    <source>
        <dbReference type="ARBA" id="ARBA00022737"/>
    </source>
</evidence>
<sequence>MKKVFVILFLFNILLYSKTLDELLFSAVENNNIKKVKSYLEQGANCNALDSYDRTALMNASVSGYNDIAKLLIEEGTDVNIRDKAGATALMYTARDTNYEMVEFLLKNGADVNIRDTEGDTALYYSIEHNSRGQKNETENAIKILNLLIKYGADVNTKNDKGTSLLDVSYRISESFDKNKEMFKILVENGFDLESRIKADRSDYDYTPLMIAVYKKDYDMVKYLLDKGANPNTANNENKTALMIAIANNNFDISKLLIQQGANINTKDEYGYTALMRAAMIGSYEMVKFLLENGANINTKDNNGNTVLYHNIRYCHYEEEGLEDAKKIFNLLIKYGADVNTKNNYGASLLNTVYSFSGLPPNREMFKLLVENGFDLESRIEGGEHSPAGYDYTPLMIAAAINDYDMVKFLVEKGADVNAKTHFEYSSVETPLLLSLDYEHIESRYDENSSVAEYLINNGADINVTNEDGETPLMYASKVHNIKVIELLIQKGADINAFDNYGNTALIYGANNLETVKLLVENGADVNFYKGGSTALISACEYSHERNIDVIKYLVSKKANINAQDNKGDTALNKTLDTSDEGSIDILDFEIAHFLIEQGADVNIKNKREYTPLIYLGMGEGNFNNKSFQEYRIKLAEVLLEKGADINAQDYEGYTSLMWACASSGSRFAEPYVKFLVEKGADINIEDNHGDTALDIAENLKLRKIVSILKKSQRAQRNRN</sequence>
<dbReference type="Pfam" id="PF12796">
    <property type="entry name" value="Ank_2"/>
    <property type="match status" value="5"/>
</dbReference>
<dbReference type="SMART" id="SM00248">
    <property type="entry name" value="ANK"/>
    <property type="match status" value="18"/>
</dbReference>
<feature type="repeat" description="ANK" evidence="3">
    <location>
        <begin position="85"/>
        <end position="117"/>
    </location>
</feature>
<dbReference type="Proteomes" id="UP001242021">
    <property type="component" value="Chromosome"/>
</dbReference>
<dbReference type="Pfam" id="PF13637">
    <property type="entry name" value="Ank_4"/>
    <property type="match status" value="2"/>
</dbReference>
<dbReference type="Gene3D" id="1.25.40.20">
    <property type="entry name" value="Ankyrin repeat-containing domain"/>
    <property type="match status" value="7"/>
</dbReference>
<dbReference type="GO" id="GO:0000976">
    <property type="term" value="F:transcription cis-regulatory region binding"/>
    <property type="evidence" value="ECO:0007669"/>
    <property type="project" value="TreeGrafter"/>
</dbReference>
<dbReference type="InterPro" id="IPR036770">
    <property type="entry name" value="Ankyrin_rpt-contain_sf"/>
</dbReference>
<feature type="repeat" description="ANK" evidence="3">
    <location>
        <begin position="52"/>
        <end position="84"/>
    </location>
</feature>
<dbReference type="InterPro" id="IPR002110">
    <property type="entry name" value="Ankyrin_rpt"/>
</dbReference>
<organism evidence="4 5">
    <name type="scientific">Brachyspira pilosicoli</name>
    <name type="common">Serpulina pilosicoli</name>
    <dbReference type="NCBI Taxonomy" id="52584"/>
    <lineage>
        <taxon>Bacteria</taxon>
        <taxon>Pseudomonadati</taxon>
        <taxon>Spirochaetota</taxon>
        <taxon>Spirochaetia</taxon>
        <taxon>Brachyspirales</taxon>
        <taxon>Brachyspiraceae</taxon>
        <taxon>Brachyspira</taxon>
    </lineage>
</organism>
<feature type="repeat" description="ANK" evidence="3">
    <location>
        <begin position="567"/>
        <end position="607"/>
    </location>
</feature>
<name>A0AAJ6G7W2_BRAPL</name>
<feature type="repeat" description="ANK" evidence="3">
    <location>
        <begin position="118"/>
        <end position="160"/>
    </location>
</feature>
<evidence type="ECO:0000256" key="2">
    <source>
        <dbReference type="ARBA" id="ARBA00023043"/>
    </source>
</evidence>
<evidence type="ECO:0000256" key="3">
    <source>
        <dbReference type="PROSITE-ProRule" id="PRU00023"/>
    </source>
</evidence>
<feature type="repeat" description="ANK" evidence="3">
    <location>
        <begin position="204"/>
        <end position="236"/>
    </location>
</feature>
<reference evidence="4" key="1">
    <citation type="submission" date="2022-06" db="EMBL/GenBank/DDBJ databases">
        <title>Brachyspira pilosicoli from pigs in Switzerland.</title>
        <authorList>
            <person name="Schmitt S."/>
            <person name="Arnold M."/>
            <person name="Rossano A."/>
            <person name="Perreten V."/>
        </authorList>
    </citation>
    <scope>NUCLEOTIDE SEQUENCE</scope>
    <source>
        <strain evidence="4">MEI4028</strain>
    </source>
</reference>
<dbReference type="PROSITE" id="PS50297">
    <property type="entry name" value="ANK_REP_REGION"/>
    <property type="match status" value="8"/>
</dbReference>
<feature type="repeat" description="ANK" evidence="3">
    <location>
        <begin position="468"/>
        <end position="500"/>
    </location>
</feature>
<dbReference type="GO" id="GO:0045944">
    <property type="term" value="P:positive regulation of transcription by RNA polymerase II"/>
    <property type="evidence" value="ECO:0007669"/>
    <property type="project" value="TreeGrafter"/>
</dbReference>
<evidence type="ECO:0000313" key="5">
    <source>
        <dbReference type="Proteomes" id="UP001242021"/>
    </source>
</evidence>
<gene>
    <name evidence="4" type="ORF">NEH99_11025</name>
</gene>
<proteinExistence type="predicted"/>
<dbReference type="InterPro" id="IPR050663">
    <property type="entry name" value="Ankyrin-SOCS_Box"/>
</dbReference>
<dbReference type="AlphaFoldDB" id="A0AAJ6G7W2"/>